<evidence type="ECO:0000256" key="6">
    <source>
        <dbReference type="ARBA" id="ARBA00066455"/>
    </source>
</evidence>
<dbReference type="Proteomes" id="UP000198982">
    <property type="component" value="Unassembled WGS sequence"/>
</dbReference>
<accession>A0A1H4MUK2</accession>
<evidence type="ECO:0000256" key="7">
    <source>
        <dbReference type="ARBA" id="ARBA00073443"/>
    </source>
</evidence>
<comment type="similarity">
    <text evidence="1">Belongs to the short-chain dehydrogenases/reductases (SDR) family.</text>
</comment>
<comment type="catalytic activity">
    <reaction evidence="4">
        <text>(2R,3S)-2,3-dihydroxy-2,3-dihydro-p-cumate + NAD(+) = 2,3-dihydroxy-p-cumate + NADH + H(+)</text>
        <dbReference type="Rhea" id="RHEA:23772"/>
        <dbReference type="ChEBI" id="CHEBI:15378"/>
        <dbReference type="ChEBI" id="CHEBI:36647"/>
        <dbReference type="ChEBI" id="CHEBI:57540"/>
        <dbReference type="ChEBI" id="CHEBI:57945"/>
        <dbReference type="ChEBI" id="CHEBI:58420"/>
        <dbReference type="EC" id="1.3.1.58"/>
    </reaction>
</comment>
<dbReference type="AlphaFoldDB" id="A0A1H4MUK2"/>
<keyword evidence="2" id="KW-0560">Oxidoreductase</keyword>
<dbReference type="InterPro" id="IPR036291">
    <property type="entry name" value="NAD(P)-bd_dom_sf"/>
</dbReference>
<dbReference type="PRINTS" id="PR00081">
    <property type="entry name" value="GDHRDH"/>
</dbReference>
<name>A0A1H4MUK2_9PSED</name>
<dbReference type="Pfam" id="PF13561">
    <property type="entry name" value="adh_short_C2"/>
    <property type="match status" value="1"/>
</dbReference>
<evidence type="ECO:0000256" key="5">
    <source>
        <dbReference type="ARBA" id="ARBA00060518"/>
    </source>
</evidence>
<dbReference type="FunFam" id="3.40.50.720:FF:000173">
    <property type="entry name" value="3-oxoacyl-[acyl-carrier protein] reductase"/>
    <property type="match status" value="1"/>
</dbReference>
<dbReference type="PANTHER" id="PTHR43639:SF1">
    <property type="entry name" value="SHORT-CHAIN DEHYDROGENASE_REDUCTASE FAMILY PROTEIN"/>
    <property type="match status" value="1"/>
</dbReference>
<comment type="pathway">
    <text evidence="5">Aromatic compound metabolism; p-cumate degradation; acetaldehyde and pyruvate from p-cumate: step 2/7.</text>
</comment>
<gene>
    <name evidence="9" type="ORF">SAMN05216178_2532</name>
</gene>
<keyword evidence="10" id="KW-1185">Reference proteome</keyword>
<dbReference type="Gene3D" id="3.40.50.720">
    <property type="entry name" value="NAD(P)-binding Rossmann-like Domain"/>
    <property type="match status" value="1"/>
</dbReference>
<evidence type="ECO:0000256" key="2">
    <source>
        <dbReference type="ARBA" id="ARBA00023002"/>
    </source>
</evidence>
<dbReference type="RefSeq" id="WP_092313936.1">
    <property type="nucleotide sequence ID" value="NZ_FNTJ01000001.1"/>
</dbReference>
<evidence type="ECO:0000313" key="10">
    <source>
        <dbReference type="Proteomes" id="UP000198982"/>
    </source>
</evidence>
<proteinExistence type="inferred from homology"/>
<dbReference type="InterPro" id="IPR020904">
    <property type="entry name" value="Sc_DH/Rdtase_CS"/>
</dbReference>
<evidence type="ECO:0000313" key="9">
    <source>
        <dbReference type="EMBL" id="SEB86052.1"/>
    </source>
</evidence>
<dbReference type="SUPFAM" id="SSF51735">
    <property type="entry name" value="NAD(P)-binding Rossmann-fold domains"/>
    <property type="match status" value="1"/>
</dbReference>
<organism evidence="9 10">
    <name type="scientific">Pseudomonas saponiphila</name>
    <dbReference type="NCBI Taxonomy" id="556534"/>
    <lineage>
        <taxon>Bacteria</taxon>
        <taxon>Pseudomonadati</taxon>
        <taxon>Pseudomonadota</taxon>
        <taxon>Gammaproteobacteria</taxon>
        <taxon>Pseudomonadales</taxon>
        <taxon>Pseudomonadaceae</taxon>
        <taxon>Pseudomonas</taxon>
    </lineage>
</organism>
<dbReference type="InterPro" id="IPR002347">
    <property type="entry name" value="SDR_fam"/>
</dbReference>
<dbReference type="PANTHER" id="PTHR43639">
    <property type="entry name" value="OXIDOREDUCTASE, SHORT-CHAIN DEHYDROGENASE/REDUCTASE FAMILY (AFU_ORTHOLOGUE AFUA_5G02870)"/>
    <property type="match status" value="1"/>
</dbReference>
<protein>
    <recommendedName>
        <fullName evidence="7">2,3-dihydroxy-2,3-dihydro-p-cumate dehydrogenase</fullName>
        <ecNumber evidence="6">1.3.1.58</ecNumber>
    </recommendedName>
    <alternativeName>
        <fullName evidence="3">Biphenyl-2,3-dihydro-2,3-diol dehydrogenase</fullName>
    </alternativeName>
</protein>
<feature type="domain" description="Ketoreductase" evidence="8">
    <location>
        <begin position="7"/>
        <end position="187"/>
    </location>
</feature>
<evidence type="ECO:0000256" key="4">
    <source>
        <dbReference type="ARBA" id="ARBA00050226"/>
    </source>
</evidence>
<evidence type="ECO:0000256" key="1">
    <source>
        <dbReference type="ARBA" id="ARBA00006484"/>
    </source>
</evidence>
<dbReference type="GO" id="GO:0018511">
    <property type="term" value="F:2,3-dihydroxy-2,3-dihydro-p-cumate dehydrogenase activity"/>
    <property type="evidence" value="ECO:0007669"/>
    <property type="project" value="UniProtKB-EC"/>
</dbReference>
<evidence type="ECO:0000256" key="3">
    <source>
        <dbReference type="ARBA" id="ARBA00042907"/>
    </source>
</evidence>
<dbReference type="InterPro" id="IPR057326">
    <property type="entry name" value="KR_dom"/>
</dbReference>
<sequence length="247" mass="26018">MLKLNGRVCLVTGASGVLGAAICEALVAEGAWVYGVYQHNIERMQALVASTEELPGTLLPVACDLTSAADTTRLLATLAEDSRPVYALVCCAARMLRKSALLSQQHEGEQLFDLNVQATIRLVRQLVRPMIGQREGRVVLLGSLAGENGMPGQSLYAASKAALHGYARSLAFEVGEMGITVNVVAPGAIAAASSHYSAEDQRQVCQRIGLRRLGRPEEVAAVVGFLVSPQASYVNGAVIAVDGGGRF</sequence>
<dbReference type="EMBL" id="FNTJ01000001">
    <property type="protein sequence ID" value="SEB86052.1"/>
    <property type="molecule type" value="Genomic_DNA"/>
</dbReference>
<dbReference type="EC" id="1.3.1.58" evidence="6"/>
<dbReference type="SMART" id="SM00822">
    <property type="entry name" value="PKS_KR"/>
    <property type="match status" value="1"/>
</dbReference>
<dbReference type="PROSITE" id="PS00061">
    <property type="entry name" value="ADH_SHORT"/>
    <property type="match status" value="1"/>
</dbReference>
<reference evidence="10" key="1">
    <citation type="submission" date="2016-10" db="EMBL/GenBank/DDBJ databases">
        <authorList>
            <person name="Varghese N."/>
            <person name="Submissions S."/>
        </authorList>
    </citation>
    <scope>NUCLEOTIDE SEQUENCE [LARGE SCALE GENOMIC DNA]</scope>
    <source>
        <strain evidence="10">DSM 9751</strain>
    </source>
</reference>
<evidence type="ECO:0000259" key="8">
    <source>
        <dbReference type="SMART" id="SM00822"/>
    </source>
</evidence>